<dbReference type="EMBL" id="JAUJYO010000007">
    <property type="protein sequence ID" value="KAK1311905.1"/>
    <property type="molecule type" value="Genomic_DNA"/>
</dbReference>
<accession>A0AAV9EEF8</accession>
<organism evidence="1 2">
    <name type="scientific">Acorus calamus</name>
    <name type="common">Sweet flag</name>
    <dbReference type="NCBI Taxonomy" id="4465"/>
    <lineage>
        <taxon>Eukaryota</taxon>
        <taxon>Viridiplantae</taxon>
        <taxon>Streptophyta</taxon>
        <taxon>Embryophyta</taxon>
        <taxon>Tracheophyta</taxon>
        <taxon>Spermatophyta</taxon>
        <taxon>Magnoliopsida</taxon>
        <taxon>Liliopsida</taxon>
        <taxon>Acoraceae</taxon>
        <taxon>Acorus</taxon>
    </lineage>
</organism>
<sequence>MSVHILPTETLIRRTGLRGAIRRKCVVQRATGGRGKILKHLMPKQSSANYNNGKVDNRRNAMDFEAFEEDALSEDHHEAEEVERKPPRIMRENIFNVIRRIATMGWKVLSESHRTPPLFIAPEGKVFYTIRKPAMEVIDLEITEASHDCEHNNTCTQDELISTMGWKVVSKIHGRPPRTRYVTSNGKDFHSIRKFCELLMEQEGAKTEVIANKQSINNKGATDAQKFGKWGFRKPHNKSSKSRNNSSYNLHISLLNKSSPVLDYYNSLYGKAGRRKDNVTQKVLNSRKHKAISYLKNKGWKTKTMKKSLKEGECKVVKWYVSPDNYWIGSLRTACKHWIEEQRSLEVGKRID</sequence>
<gene>
    <name evidence="1" type="ORF">QJS10_CPA07g01127</name>
</gene>
<name>A0AAV9EEF8_ACOCL</name>
<evidence type="ECO:0000313" key="2">
    <source>
        <dbReference type="Proteomes" id="UP001180020"/>
    </source>
</evidence>
<protein>
    <submittedName>
        <fullName evidence="1">Uncharacterized protein</fullName>
    </submittedName>
</protein>
<dbReference type="AlphaFoldDB" id="A0AAV9EEF8"/>
<reference evidence="1" key="2">
    <citation type="submission" date="2023-06" db="EMBL/GenBank/DDBJ databases">
        <authorList>
            <person name="Ma L."/>
            <person name="Liu K.-W."/>
            <person name="Li Z."/>
            <person name="Hsiao Y.-Y."/>
            <person name="Qi Y."/>
            <person name="Fu T."/>
            <person name="Tang G."/>
            <person name="Zhang D."/>
            <person name="Sun W.-H."/>
            <person name="Liu D.-K."/>
            <person name="Li Y."/>
            <person name="Chen G.-Z."/>
            <person name="Liu X.-D."/>
            <person name="Liao X.-Y."/>
            <person name="Jiang Y.-T."/>
            <person name="Yu X."/>
            <person name="Hao Y."/>
            <person name="Huang J."/>
            <person name="Zhao X.-W."/>
            <person name="Ke S."/>
            <person name="Chen Y.-Y."/>
            <person name="Wu W.-L."/>
            <person name="Hsu J.-L."/>
            <person name="Lin Y.-F."/>
            <person name="Huang M.-D."/>
            <person name="Li C.-Y."/>
            <person name="Huang L."/>
            <person name="Wang Z.-W."/>
            <person name="Zhao X."/>
            <person name="Zhong W.-Y."/>
            <person name="Peng D.-H."/>
            <person name="Ahmad S."/>
            <person name="Lan S."/>
            <person name="Zhang J.-S."/>
            <person name="Tsai W.-C."/>
            <person name="Van De Peer Y."/>
            <person name="Liu Z.-J."/>
        </authorList>
    </citation>
    <scope>NUCLEOTIDE SEQUENCE</scope>
    <source>
        <strain evidence="1">CP</strain>
        <tissue evidence="1">Leaves</tissue>
    </source>
</reference>
<keyword evidence="2" id="KW-1185">Reference proteome</keyword>
<comment type="caution">
    <text evidence="1">The sequence shown here is derived from an EMBL/GenBank/DDBJ whole genome shotgun (WGS) entry which is preliminary data.</text>
</comment>
<proteinExistence type="predicted"/>
<evidence type="ECO:0000313" key="1">
    <source>
        <dbReference type="EMBL" id="KAK1311905.1"/>
    </source>
</evidence>
<reference evidence="1" key="1">
    <citation type="journal article" date="2023" name="Nat. Commun.">
        <title>Diploid and tetraploid genomes of Acorus and the evolution of monocots.</title>
        <authorList>
            <person name="Ma L."/>
            <person name="Liu K.W."/>
            <person name="Li Z."/>
            <person name="Hsiao Y.Y."/>
            <person name="Qi Y."/>
            <person name="Fu T."/>
            <person name="Tang G.D."/>
            <person name="Zhang D."/>
            <person name="Sun W.H."/>
            <person name="Liu D.K."/>
            <person name="Li Y."/>
            <person name="Chen G.Z."/>
            <person name="Liu X.D."/>
            <person name="Liao X.Y."/>
            <person name="Jiang Y.T."/>
            <person name="Yu X."/>
            <person name="Hao Y."/>
            <person name="Huang J."/>
            <person name="Zhao X.W."/>
            <person name="Ke S."/>
            <person name="Chen Y.Y."/>
            <person name="Wu W.L."/>
            <person name="Hsu J.L."/>
            <person name="Lin Y.F."/>
            <person name="Huang M.D."/>
            <person name="Li C.Y."/>
            <person name="Huang L."/>
            <person name="Wang Z.W."/>
            <person name="Zhao X."/>
            <person name="Zhong W.Y."/>
            <person name="Peng D.H."/>
            <person name="Ahmad S."/>
            <person name="Lan S."/>
            <person name="Zhang J.S."/>
            <person name="Tsai W.C."/>
            <person name="Van de Peer Y."/>
            <person name="Liu Z.J."/>
        </authorList>
    </citation>
    <scope>NUCLEOTIDE SEQUENCE</scope>
    <source>
        <strain evidence="1">CP</strain>
    </source>
</reference>
<dbReference type="Proteomes" id="UP001180020">
    <property type="component" value="Unassembled WGS sequence"/>
</dbReference>